<dbReference type="Pfam" id="PF00702">
    <property type="entry name" value="Hydrolase"/>
    <property type="match status" value="1"/>
</dbReference>
<accession>A0A414R2Y1</accession>
<gene>
    <name evidence="1" type="ORF">DW654_01245</name>
</gene>
<reference evidence="1 2" key="1">
    <citation type="submission" date="2018-08" db="EMBL/GenBank/DDBJ databases">
        <title>A genome reference for cultivated species of the human gut microbiota.</title>
        <authorList>
            <person name="Zou Y."/>
            <person name="Xue W."/>
            <person name="Luo G."/>
        </authorList>
    </citation>
    <scope>NUCLEOTIDE SEQUENCE [LARGE SCALE GENOMIC DNA]</scope>
    <source>
        <strain evidence="1 2">AM23-23AC</strain>
    </source>
</reference>
<evidence type="ECO:0000313" key="1">
    <source>
        <dbReference type="EMBL" id="RHF87418.1"/>
    </source>
</evidence>
<dbReference type="InterPro" id="IPR036412">
    <property type="entry name" value="HAD-like_sf"/>
</dbReference>
<comment type="caution">
    <text evidence="1">The sequence shown here is derived from an EMBL/GenBank/DDBJ whole genome shotgun (WGS) entry which is preliminary data.</text>
</comment>
<organism evidence="1 2">
    <name type="scientific">Roseburia inulinivorans</name>
    <dbReference type="NCBI Taxonomy" id="360807"/>
    <lineage>
        <taxon>Bacteria</taxon>
        <taxon>Bacillati</taxon>
        <taxon>Bacillota</taxon>
        <taxon>Clostridia</taxon>
        <taxon>Lachnospirales</taxon>
        <taxon>Lachnospiraceae</taxon>
        <taxon>Roseburia</taxon>
    </lineage>
</organism>
<dbReference type="InterPro" id="IPR023198">
    <property type="entry name" value="PGP-like_dom2"/>
</dbReference>
<dbReference type="NCBIfam" id="TIGR01509">
    <property type="entry name" value="HAD-SF-IA-v3"/>
    <property type="match status" value="1"/>
</dbReference>
<dbReference type="AlphaFoldDB" id="A0A414R2Y1"/>
<name>A0A414R2Y1_9FIRM</name>
<dbReference type="PANTHER" id="PTHR43611">
    <property type="entry name" value="ALPHA-D-GLUCOSE 1-PHOSPHATE PHOSPHATASE"/>
    <property type="match status" value="1"/>
</dbReference>
<proteinExistence type="predicted"/>
<evidence type="ECO:0000313" key="2">
    <source>
        <dbReference type="Proteomes" id="UP000283701"/>
    </source>
</evidence>
<dbReference type="EMBL" id="QRHP01000001">
    <property type="protein sequence ID" value="RHF87418.1"/>
    <property type="molecule type" value="Genomic_DNA"/>
</dbReference>
<dbReference type="PANTHER" id="PTHR43611:SF3">
    <property type="entry name" value="FLAVIN MONONUCLEOTIDE HYDROLASE 1, CHLOROPLATIC"/>
    <property type="match status" value="1"/>
</dbReference>
<sequence>MIKNIILDVGKVLVAWEPEDAMKQLGFDDKTVKAVADATVNTPVWIETDRGVWSDEQILQAFYEKAPEYKKEIDLFWNHLELAIKQFSYTKEWISNMKKEGLHVYILSNYGDWTYRRTKDNALDFLPLTDGAIFSYTVKQIKPDLEIYETLLNQYRLKPDECVFIDDRMENIEGAEKAGIHGICFETIGQVKEDLKKYNIYV</sequence>
<dbReference type="SFLD" id="SFLDG01129">
    <property type="entry name" value="C1.5:_HAD__Beta-PGM__Phosphata"/>
    <property type="match status" value="1"/>
</dbReference>
<dbReference type="Gene3D" id="1.10.150.240">
    <property type="entry name" value="Putative phosphatase, domain 2"/>
    <property type="match status" value="1"/>
</dbReference>
<dbReference type="RefSeq" id="WP_118202133.1">
    <property type="nucleotide sequence ID" value="NZ_QRHP01000001.1"/>
</dbReference>
<dbReference type="PRINTS" id="PR00413">
    <property type="entry name" value="HADHALOGNASE"/>
</dbReference>
<dbReference type="InterPro" id="IPR006439">
    <property type="entry name" value="HAD-SF_hydro_IA"/>
</dbReference>
<dbReference type="InterPro" id="IPR023214">
    <property type="entry name" value="HAD_sf"/>
</dbReference>
<protein>
    <submittedName>
        <fullName evidence="1">HAD family phosphatase</fullName>
    </submittedName>
</protein>
<dbReference type="SFLD" id="SFLDS00003">
    <property type="entry name" value="Haloacid_Dehalogenase"/>
    <property type="match status" value="1"/>
</dbReference>
<dbReference type="CDD" id="cd02603">
    <property type="entry name" value="HAD_sEH-N_like"/>
    <property type="match status" value="1"/>
</dbReference>
<dbReference type="Gene3D" id="3.40.50.1000">
    <property type="entry name" value="HAD superfamily/HAD-like"/>
    <property type="match status" value="1"/>
</dbReference>
<dbReference type="Proteomes" id="UP000283701">
    <property type="component" value="Unassembled WGS sequence"/>
</dbReference>
<dbReference type="SUPFAM" id="SSF56784">
    <property type="entry name" value="HAD-like"/>
    <property type="match status" value="1"/>
</dbReference>